<reference evidence="2 3" key="1">
    <citation type="journal article" date="2016" name="Sci. Rep.">
        <title>Genomic and phenotypic characterization of the species Acinetobacter venetianus.</title>
        <authorList>
            <person name="Fondi M."/>
            <person name="Maida I."/>
            <person name="Perrin E."/>
            <person name="Orlandini V."/>
            <person name="La Torre L."/>
            <person name="Bosi E."/>
            <person name="Negroni A."/>
            <person name="Zanaroli G."/>
            <person name="Fava F."/>
            <person name="Decorosi F."/>
            <person name="Giovannetti L."/>
            <person name="Viti C."/>
            <person name="Vaneechoutte M."/>
            <person name="Dijkshoorn L."/>
            <person name="Fani R."/>
        </authorList>
    </citation>
    <scope>NUCLEOTIDE SEQUENCE [LARGE SCALE GENOMIC DNA]</scope>
    <source>
        <strain evidence="2 3">LUH5627</strain>
    </source>
</reference>
<dbReference type="InterPro" id="IPR021329">
    <property type="entry name" value="DUF2938"/>
</dbReference>
<keyword evidence="1" id="KW-0812">Transmembrane</keyword>
<protein>
    <recommendedName>
        <fullName evidence="4">DUF2938 domain-containing protein</fullName>
    </recommendedName>
</protein>
<dbReference type="AlphaFoldDB" id="A0A150HWQ9"/>
<keyword evidence="1" id="KW-0472">Membrane</keyword>
<gene>
    <name evidence="2" type="ORF">AVENLUH5627_01212</name>
</gene>
<dbReference type="Proteomes" id="UP000075680">
    <property type="component" value="Unassembled WGS sequence"/>
</dbReference>
<organism evidence="2 3">
    <name type="scientific">Acinetobacter venetianus</name>
    <dbReference type="NCBI Taxonomy" id="52133"/>
    <lineage>
        <taxon>Bacteria</taxon>
        <taxon>Pseudomonadati</taxon>
        <taxon>Pseudomonadota</taxon>
        <taxon>Gammaproteobacteria</taxon>
        <taxon>Moraxellales</taxon>
        <taxon>Moraxellaceae</taxon>
        <taxon>Acinetobacter</taxon>
    </lineage>
</organism>
<evidence type="ECO:0000256" key="1">
    <source>
        <dbReference type="SAM" id="Phobius"/>
    </source>
</evidence>
<dbReference type="RefSeq" id="WP_061518471.1">
    <property type="nucleotide sequence ID" value="NZ_JRUE01000111.1"/>
</dbReference>
<keyword evidence="1" id="KW-1133">Transmembrane helix</keyword>
<feature type="transmembrane region" description="Helical" evidence="1">
    <location>
        <begin position="103"/>
        <end position="130"/>
    </location>
</feature>
<sequence length="163" mass="18485">MNFFEQLFQIVILGIGATIVMDIWLFILMQLNIPTLNFALLGRWIGWIFKGKIRHHPISQSPQIQHESLLGWCTHYSVGVLFAFIFILFVGETWLIQPQFYSAFAFGLITVLVPFLIMQPAMGAGIAAANTPEPWLNRLKSLINHGIFGCGLYLAAKFLQLFN</sequence>
<feature type="transmembrane region" description="Helical" evidence="1">
    <location>
        <begin position="69"/>
        <end position="91"/>
    </location>
</feature>
<accession>A0A150HWQ9</accession>
<name>A0A150HWQ9_9GAMM</name>
<feature type="transmembrane region" description="Helical" evidence="1">
    <location>
        <begin position="7"/>
        <end position="27"/>
    </location>
</feature>
<dbReference type="Pfam" id="PF11158">
    <property type="entry name" value="DUF2938"/>
    <property type="match status" value="1"/>
</dbReference>
<evidence type="ECO:0000313" key="3">
    <source>
        <dbReference type="Proteomes" id="UP000075680"/>
    </source>
</evidence>
<evidence type="ECO:0008006" key="4">
    <source>
        <dbReference type="Google" id="ProtNLM"/>
    </source>
</evidence>
<dbReference type="EMBL" id="JRUE01000111">
    <property type="protein sequence ID" value="KXZ71168.1"/>
    <property type="molecule type" value="Genomic_DNA"/>
</dbReference>
<feature type="transmembrane region" description="Helical" evidence="1">
    <location>
        <begin position="142"/>
        <end position="162"/>
    </location>
</feature>
<dbReference type="PATRIC" id="fig|52133.18.peg.1259"/>
<proteinExistence type="predicted"/>
<comment type="caution">
    <text evidence="2">The sequence shown here is derived from an EMBL/GenBank/DDBJ whole genome shotgun (WGS) entry which is preliminary data.</text>
</comment>
<evidence type="ECO:0000313" key="2">
    <source>
        <dbReference type="EMBL" id="KXZ71168.1"/>
    </source>
</evidence>